<proteinExistence type="predicted"/>
<dbReference type="HOGENOM" id="CLU_086950_0_0_11"/>
<feature type="chain" id="PRO_5001710533" evidence="2">
    <location>
        <begin position="27"/>
        <end position="255"/>
    </location>
</feature>
<keyword evidence="1" id="KW-0472">Membrane</keyword>
<dbReference type="STRING" id="208439.AJAP_05050"/>
<accession>A0A075UUP2</accession>
<keyword evidence="2" id="KW-0732">Signal</keyword>
<dbReference type="KEGG" id="aja:AJAP_05050"/>
<evidence type="ECO:0000256" key="2">
    <source>
        <dbReference type="SAM" id="SignalP"/>
    </source>
</evidence>
<evidence type="ECO:0000313" key="4">
    <source>
        <dbReference type="Proteomes" id="UP000028492"/>
    </source>
</evidence>
<dbReference type="eggNOG" id="ENOG5032XQ6">
    <property type="taxonomic scope" value="Bacteria"/>
</dbReference>
<organism evidence="3 4">
    <name type="scientific">Amycolatopsis japonica</name>
    <dbReference type="NCBI Taxonomy" id="208439"/>
    <lineage>
        <taxon>Bacteria</taxon>
        <taxon>Bacillati</taxon>
        <taxon>Actinomycetota</taxon>
        <taxon>Actinomycetes</taxon>
        <taxon>Pseudonocardiales</taxon>
        <taxon>Pseudonocardiaceae</taxon>
        <taxon>Amycolatopsis</taxon>
        <taxon>Amycolatopsis japonica group</taxon>
    </lineage>
</organism>
<evidence type="ECO:0000313" key="3">
    <source>
        <dbReference type="EMBL" id="AIG73930.1"/>
    </source>
</evidence>
<feature type="transmembrane region" description="Helical" evidence="1">
    <location>
        <begin position="229"/>
        <end position="248"/>
    </location>
</feature>
<name>A0A075UUP2_9PSEU</name>
<keyword evidence="1" id="KW-0812">Transmembrane</keyword>
<gene>
    <name evidence="3" type="ORF">AJAP_05050</name>
</gene>
<keyword evidence="4" id="KW-1185">Reference proteome</keyword>
<protein>
    <submittedName>
        <fullName evidence="3">Conserved putative secreted protein</fullName>
    </submittedName>
</protein>
<sequence length="255" mass="26227">MSARRFLGLAGLVAVALLISAPGARADQLSGEDLAAAKAAADDPTLRAELGRFFTQMGGSSHAPSVSVIDESFPVYELSRDFVAGDGAIAGRLAYVAVPVTASDGQTATVWSVRGDDGAWRVGNIASGDRESALARRLPAGATLLHEPQVDAWYALRDGQVTMLDSGASGSATGASATLAEYQKTVSGRYGDMLASSPYAQEGKAGGYNAQVMPRGDGGPAPDAQDTGFVPLLIFGGLLLIGVAGFFLHSKRRVP</sequence>
<dbReference type="EMBL" id="CP008953">
    <property type="protein sequence ID" value="AIG73930.1"/>
    <property type="molecule type" value="Genomic_DNA"/>
</dbReference>
<dbReference type="RefSeq" id="WP_038508588.1">
    <property type="nucleotide sequence ID" value="NZ_CP008953.1"/>
</dbReference>
<reference evidence="3 4" key="1">
    <citation type="journal article" date="2014" name="J. Biotechnol.">
        <title>Complete genome sequence of the actinobacterium Amycolatopsis japonica MG417-CF17(T) (=DSM 44213T) producing (S,S)-N,N'-ethylenediaminedisuccinic acid.</title>
        <authorList>
            <person name="Stegmann E."/>
            <person name="Albersmeier A."/>
            <person name="Spohn M."/>
            <person name="Gert H."/>
            <person name="Weber T."/>
            <person name="Wohlleben W."/>
            <person name="Kalinowski J."/>
            <person name="Ruckert C."/>
        </authorList>
    </citation>
    <scope>NUCLEOTIDE SEQUENCE [LARGE SCALE GENOMIC DNA]</scope>
    <source>
        <strain evidence="4">MG417-CF17 (DSM 44213)</strain>
    </source>
</reference>
<evidence type="ECO:0000256" key="1">
    <source>
        <dbReference type="SAM" id="Phobius"/>
    </source>
</evidence>
<dbReference type="AlphaFoldDB" id="A0A075UUP2"/>
<dbReference type="Proteomes" id="UP000028492">
    <property type="component" value="Chromosome"/>
</dbReference>
<feature type="signal peptide" evidence="2">
    <location>
        <begin position="1"/>
        <end position="26"/>
    </location>
</feature>
<keyword evidence="1" id="KW-1133">Transmembrane helix</keyword>